<protein>
    <recommendedName>
        <fullName evidence="3">SMB domain-containing protein</fullName>
    </recommendedName>
</protein>
<dbReference type="SUPFAM" id="SSF90188">
    <property type="entry name" value="Somatomedin B domain"/>
    <property type="match status" value="1"/>
</dbReference>
<reference evidence="4" key="1">
    <citation type="submission" date="2021-01" db="EMBL/GenBank/DDBJ databases">
        <authorList>
            <person name="Corre E."/>
            <person name="Pelletier E."/>
            <person name="Niang G."/>
            <person name="Scheremetjew M."/>
            <person name="Finn R."/>
            <person name="Kale V."/>
            <person name="Holt S."/>
            <person name="Cochrane G."/>
            <person name="Meng A."/>
            <person name="Brown T."/>
            <person name="Cohen L."/>
        </authorList>
    </citation>
    <scope>NUCLEOTIDE SEQUENCE</scope>
    <source>
        <strain evidence="4">CCMP3105</strain>
    </source>
</reference>
<dbReference type="PROSITE" id="PS00524">
    <property type="entry name" value="SMB_1"/>
    <property type="match status" value="1"/>
</dbReference>
<proteinExistence type="predicted"/>
<evidence type="ECO:0000259" key="3">
    <source>
        <dbReference type="PROSITE" id="PS50958"/>
    </source>
</evidence>
<feature type="compositionally biased region" description="Low complexity" evidence="2">
    <location>
        <begin position="201"/>
        <end position="210"/>
    </location>
</feature>
<dbReference type="InterPro" id="IPR001212">
    <property type="entry name" value="Somatomedin_B_dom"/>
</dbReference>
<dbReference type="AlphaFoldDB" id="A0A7S4PSL2"/>
<dbReference type="InterPro" id="IPR036024">
    <property type="entry name" value="Somatomedin_B-like_dom_sf"/>
</dbReference>
<accession>A0A7S4PSL2</accession>
<feature type="domain" description="SMB" evidence="3">
    <location>
        <begin position="141"/>
        <end position="185"/>
    </location>
</feature>
<dbReference type="Pfam" id="PF01033">
    <property type="entry name" value="Somatomedin_B"/>
    <property type="match status" value="1"/>
</dbReference>
<evidence type="ECO:0000313" key="4">
    <source>
        <dbReference type="EMBL" id="CAE4560785.1"/>
    </source>
</evidence>
<name>A0A7S4PSL2_9DINO</name>
<sequence length="710" mass="76546">MPCSSAARVPRPRGSTANVAHEELPEDVESWAHLLHGDSAASASREAVFPEAQEEVEAVPHPFRSRGPRCLVYGLLVTGAASLLAVRLWGGRPAGSLEHRVALALWAANDAGSTGGPIVGFGPGARSVINVAWEEKAAAVITDKCRARGCYGDYRPELPCQCNDECGHYKNCCADFVRACELQLPPREEEATRPPPQAHAPTTRPKVTTTPKHHRTARLAEGLRAAATTSKAPPTPSPLVALPRCETSAECLGLVDAFLDSQPRSFGLLQARADQTLGGGPCGAMCELPVNCSGASCGHVTYDSAMAAIYYTKRGYLDKAKAILDAFRDALYPRDASLLRPLTHDTLYRGNASRKKITLLAMSYSDERPIPGNYESPYVLDARVDTGVNAWVAIAFTHYAAAAKAPCYANVARDILGAVTQSSACVDGLGGFLARLPPHAENFRSTVGNLVILAAARLLGLRRIRGEAAHFVRGMRQDPGYNRRTGSAVRCDDMSLPEGPLPADASFWTLLSDADPIEERMTVALTFALRSPGFDGSGVPDSKGFWVQDRDLVWHGGAGSNSALYGFRYSSNGRGVQWEITASAVMAMLHFKQWYGDEELRLKHYIDRARDSLRSLLAMYKGVPNSVRGGNHKAWEDVPAGESKFPGGSDSGFGWPDLRYLTTGSTAWTGLLLLYQPEFHGYLNEDANPFSLPKLAVPVGEDTSCVHVGN</sequence>
<dbReference type="PROSITE" id="PS50958">
    <property type="entry name" value="SMB_2"/>
    <property type="match status" value="1"/>
</dbReference>
<gene>
    <name evidence="4" type="ORF">AMON00008_LOCUS404</name>
</gene>
<evidence type="ECO:0000256" key="2">
    <source>
        <dbReference type="SAM" id="MobiDB-lite"/>
    </source>
</evidence>
<evidence type="ECO:0000256" key="1">
    <source>
        <dbReference type="ARBA" id="ARBA00023157"/>
    </source>
</evidence>
<dbReference type="EMBL" id="HBNR01000513">
    <property type="protein sequence ID" value="CAE4560785.1"/>
    <property type="molecule type" value="Transcribed_RNA"/>
</dbReference>
<dbReference type="Gene3D" id="4.10.410.20">
    <property type="match status" value="1"/>
</dbReference>
<feature type="region of interest" description="Disordered" evidence="2">
    <location>
        <begin position="187"/>
        <end position="216"/>
    </location>
</feature>
<keyword evidence="1" id="KW-1015">Disulfide bond</keyword>
<organism evidence="4">
    <name type="scientific">Alexandrium monilatum</name>
    <dbReference type="NCBI Taxonomy" id="311494"/>
    <lineage>
        <taxon>Eukaryota</taxon>
        <taxon>Sar</taxon>
        <taxon>Alveolata</taxon>
        <taxon>Dinophyceae</taxon>
        <taxon>Gonyaulacales</taxon>
        <taxon>Pyrocystaceae</taxon>
        <taxon>Alexandrium</taxon>
    </lineage>
</organism>